<dbReference type="Gene3D" id="3.30.830.10">
    <property type="entry name" value="Metalloenzyme, LuxS/M16 peptidase-like"/>
    <property type="match status" value="4"/>
</dbReference>
<comment type="cofactor">
    <cofactor evidence="1">
        <name>Zn(2+)</name>
        <dbReference type="ChEBI" id="CHEBI:29105"/>
    </cofactor>
</comment>
<dbReference type="PATRIC" id="fig|1121098.3.peg.1599"/>
<organism evidence="12 13">
    <name type="scientific">Phocaeicola massiliensis B84634 = Timone 84634 = DSM 17679 = JCM 13223</name>
    <dbReference type="NCBI Taxonomy" id="1121098"/>
    <lineage>
        <taxon>Bacteria</taxon>
        <taxon>Pseudomonadati</taxon>
        <taxon>Bacteroidota</taxon>
        <taxon>Bacteroidia</taxon>
        <taxon>Bacteroidales</taxon>
        <taxon>Bacteroidaceae</taxon>
        <taxon>Phocaeicola</taxon>
    </lineage>
</organism>
<evidence type="ECO:0000313" key="13">
    <source>
        <dbReference type="Proteomes" id="UP000017831"/>
    </source>
</evidence>
<keyword evidence="9" id="KW-0732">Signal</keyword>
<reference evidence="12 13" key="1">
    <citation type="submission" date="2013-04" db="EMBL/GenBank/DDBJ databases">
        <title>The Genome Sequence of Bacteroides massiliensis DSM 17679.</title>
        <authorList>
            <consortium name="The Broad Institute Genomics Platform"/>
            <person name="Earl A."/>
            <person name="Ward D."/>
            <person name="Feldgarden M."/>
            <person name="Gevers D."/>
            <person name="Martens E."/>
            <person name="Fenner L."/>
            <person name="Roux V."/>
            <person name="Mallet M.N."/>
            <person name="Raoult D."/>
            <person name="Walker B."/>
            <person name="Young S."/>
            <person name="Zeng Q."/>
            <person name="Gargeya S."/>
            <person name="Fitzgerald M."/>
            <person name="Haas B."/>
            <person name="Abouelleil A."/>
            <person name="Allen A.W."/>
            <person name="Alvarado L."/>
            <person name="Arachchi H.M."/>
            <person name="Berlin A.M."/>
            <person name="Chapman S.B."/>
            <person name="Gainer-Dewar J."/>
            <person name="Goldberg J."/>
            <person name="Griggs A."/>
            <person name="Gujja S."/>
            <person name="Hansen M."/>
            <person name="Howarth C."/>
            <person name="Imamovic A."/>
            <person name="Ireland A."/>
            <person name="Larimer J."/>
            <person name="McCowan C."/>
            <person name="Murphy C."/>
            <person name="Pearson M."/>
            <person name="Poon T.W."/>
            <person name="Priest M."/>
            <person name="Roberts A."/>
            <person name="Saif S."/>
            <person name="Shea T."/>
            <person name="Sisk P."/>
            <person name="Sykes S."/>
            <person name="Wortman J."/>
            <person name="Nusbaum C."/>
            <person name="Birren B."/>
        </authorList>
    </citation>
    <scope>NUCLEOTIDE SEQUENCE [LARGE SCALE GENOMIC DNA]</scope>
    <source>
        <strain evidence="13">B84634 / Timone 84634 / DSM 17679 / JCM 13223</strain>
    </source>
</reference>
<dbReference type="InterPro" id="IPR001431">
    <property type="entry name" value="Pept_M16_Zn_BS"/>
</dbReference>
<evidence type="ECO:0000256" key="6">
    <source>
        <dbReference type="ARBA" id="ARBA00022833"/>
    </source>
</evidence>
<dbReference type="AlphaFoldDB" id="U6RFK7"/>
<name>U6RFK7_9BACT</name>
<dbReference type="EMBL" id="AQHY01000020">
    <property type="protein sequence ID" value="EOA55399.1"/>
    <property type="molecule type" value="Genomic_DNA"/>
</dbReference>
<keyword evidence="4" id="KW-0479">Metal-binding</keyword>
<evidence type="ECO:0000256" key="8">
    <source>
        <dbReference type="RuleBase" id="RU004447"/>
    </source>
</evidence>
<dbReference type="InterPro" id="IPR050626">
    <property type="entry name" value="Peptidase_M16"/>
</dbReference>
<evidence type="ECO:0000313" key="12">
    <source>
        <dbReference type="EMBL" id="EOA55399.1"/>
    </source>
</evidence>
<dbReference type="HOGENOM" id="CLU_008156_0_0_10"/>
<accession>U6RFK7</accession>
<dbReference type="Pfam" id="PF05193">
    <property type="entry name" value="Peptidase_M16_C"/>
    <property type="match status" value="2"/>
</dbReference>
<evidence type="ECO:0000259" key="11">
    <source>
        <dbReference type="Pfam" id="PF05193"/>
    </source>
</evidence>
<dbReference type="GO" id="GO:0006508">
    <property type="term" value="P:proteolysis"/>
    <property type="evidence" value="ECO:0007669"/>
    <property type="project" value="UniProtKB-KW"/>
</dbReference>
<dbReference type="Proteomes" id="UP000017831">
    <property type="component" value="Unassembled WGS sequence"/>
</dbReference>
<dbReference type="Pfam" id="PF00675">
    <property type="entry name" value="Peptidase_M16"/>
    <property type="match status" value="1"/>
</dbReference>
<evidence type="ECO:0000259" key="10">
    <source>
        <dbReference type="Pfam" id="PF00675"/>
    </source>
</evidence>
<dbReference type="SUPFAM" id="SSF63411">
    <property type="entry name" value="LuxS/MPP-like metallohydrolase"/>
    <property type="match status" value="4"/>
</dbReference>
<dbReference type="InterPro" id="IPR007863">
    <property type="entry name" value="Peptidase_M16_C"/>
</dbReference>
<dbReference type="PROSITE" id="PS00143">
    <property type="entry name" value="INSULINASE"/>
    <property type="match status" value="1"/>
</dbReference>
<dbReference type="InterPro" id="IPR011249">
    <property type="entry name" value="Metalloenz_LuxS/M16"/>
</dbReference>
<feature type="signal peptide" evidence="9">
    <location>
        <begin position="1"/>
        <end position="23"/>
    </location>
</feature>
<keyword evidence="3" id="KW-0645">Protease</keyword>
<evidence type="ECO:0000256" key="7">
    <source>
        <dbReference type="ARBA" id="ARBA00023049"/>
    </source>
</evidence>
<feature type="domain" description="Peptidase M16 C-terminal" evidence="11">
    <location>
        <begin position="209"/>
        <end position="392"/>
    </location>
</feature>
<proteinExistence type="inferred from homology"/>
<keyword evidence="13" id="KW-1185">Reference proteome</keyword>
<dbReference type="RefSeq" id="WP_005939320.1">
    <property type="nucleotide sequence ID" value="NZ_KB890375.1"/>
</dbReference>
<evidence type="ECO:0000256" key="1">
    <source>
        <dbReference type="ARBA" id="ARBA00001947"/>
    </source>
</evidence>
<dbReference type="GO" id="GO:0004222">
    <property type="term" value="F:metalloendopeptidase activity"/>
    <property type="evidence" value="ECO:0007669"/>
    <property type="project" value="InterPro"/>
</dbReference>
<feature type="domain" description="Peptidase M16 N-terminal" evidence="10">
    <location>
        <begin position="54"/>
        <end position="172"/>
    </location>
</feature>
<feature type="chain" id="PRO_5004678173" description="Peptidase M16 inactive domain-containing protein" evidence="9">
    <location>
        <begin position="24"/>
        <end position="939"/>
    </location>
</feature>
<keyword evidence="5" id="KW-0378">Hydrolase</keyword>
<evidence type="ECO:0000256" key="4">
    <source>
        <dbReference type="ARBA" id="ARBA00022723"/>
    </source>
</evidence>
<evidence type="ECO:0008006" key="14">
    <source>
        <dbReference type="Google" id="ProtNLM"/>
    </source>
</evidence>
<dbReference type="PANTHER" id="PTHR43690:SF17">
    <property type="entry name" value="PROTEIN YHJJ"/>
    <property type="match status" value="1"/>
</dbReference>
<evidence type="ECO:0000256" key="9">
    <source>
        <dbReference type="SAM" id="SignalP"/>
    </source>
</evidence>
<comment type="similarity">
    <text evidence="2 8">Belongs to the peptidase M16 family.</text>
</comment>
<dbReference type="GeneID" id="60062443"/>
<dbReference type="STRING" id="1121098.HMPREF1534_01572"/>
<evidence type="ECO:0000256" key="5">
    <source>
        <dbReference type="ARBA" id="ARBA00022801"/>
    </source>
</evidence>
<protein>
    <recommendedName>
        <fullName evidence="14">Peptidase M16 inactive domain-containing protein</fullName>
    </recommendedName>
</protein>
<gene>
    <name evidence="12" type="ORF">HMPREF1534_01572</name>
</gene>
<feature type="domain" description="Peptidase M16 C-terminal" evidence="11">
    <location>
        <begin position="689"/>
        <end position="869"/>
    </location>
</feature>
<dbReference type="PANTHER" id="PTHR43690">
    <property type="entry name" value="NARDILYSIN"/>
    <property type="match status" value="1"/>
</dbReference>
<dbReference type="InterPro" id="IPR011765">
    <property type="entry name" value="Pept_M16_N"/>
</dbReference>
<evidence type="ECO:0000256" key="3">
    <source>
        <dbReference type="ARBA" id="ARBA00022670"/>
    </source>
</evidence>
<comment type="caution">
    <text evidence="12">The sequence shown here is derived from an EMBL/GenBank/DDBJ whole genome shotgun (WGS) entry which is preliminary data.</text>
</comment>
<dbReference type="eggNOG" id="COG0612">
    <property type="taxonomic scope" value="Bacteria"/>
</dbReference>
<keyword evidence="7" id="KW-0482">Metalloprotease</keyword>
<sequence>MTHFLKKLVAAWFILGSVAVGFAQQMPPIPTDANVRIGKLENGLTYYIRHNNLPEKRADFYIAQKVGSILEDDNQRGLAHFLEHMCFNGTENFPGKTLISYLESIGVRFGENLNAYTAVDETVYNIDNVPVIRDGIIDSCLLILHDWADGLTLDPKEIDNERGVIHEEWRTRTGAMMRMYEKILPTAYPDSKYGHRLPIGTMEVVDNFPHQALRDYYEKWYRPDQQGIMIVGDIDVDKVEAKIKEIFSPIKMPENPAERKYFPVPDNKEAIVTIAKDKEQTNTIIYLWHKHDIVPNEAKKNMDYLVMNYMKSMINNMLNARLNELKETPQPPFIYAVTEDGNFFLSKTKDAFTGIAVSKEDGIDTALSALTREIERVRQFGFTASEYARAKADYLRQLESAYNERDKVKNNAYVNEYVRHFIDNEPIPGIDAEYAIMNQIAPNIPVEAINSFIPSLVNDSNIVVNIFCPEKEGMKYPTEQEIMDVLNKVKAEKLTAYEDKVSDEPLIAEQPKAGTIVKTEEGPFGSTVLTLSNGVRVILKTTDFKADEIRMRAFSPGGNSLFPDNEILQIKVLNDVAGLGGLGNFSNVDLEKVLAGKKASISTAVNGLSEGMNGSCSPKDLETLLQLVYLSFTAPRMDQNAFESYKSRTKAALANQEANPQIALSDSLQKAMYMNHPRALRVKADMIDKIDYKRIMEMYKDRFKDAGDFTFLFVGNITLDEAKPLIETYLGGLPTIHRTENFRDTKMDIRKGKYTNVFSKKLETPLASVLIIASGKCEYTLKNDVLMSFLTQSLDKVYLESVREKEGGSYGVSVYGQLSRYPNDDEAFLQIYFDTDPAKREKMTQIIMNELQKIAQDGPAAEHINKTKEFMLKKHTEQMKENGYWLNILNQYYWYKADMDSNFQQVVESITPEDVKQFAKALLEQNNCIEVSMTSGETK</sequence>
<keyword evidence="6" id="KW-0862">Zinc</keyword>
<dbReference type="GO" id="GO:0046872">
    <property type="term" value="F:metal ion binding"/>
    <property type="evidence" value="ECO:0007669"/>
    <property type="project" value="UniProtKB-KW"/>
</dbReference>
<dbReference type="OrthoDB" id="9811314at2"/>
<evidence type="ECO:0000256" key="2">
    <source>
        <dbReference type="ARBA" id="ARBA00007261"/>
    </source>
</evidence>